<accession>A0A080M795</accession>
<sequence length="492" mass="53625">MTDQSPTDLGPAAVSSADALVRFGSAEISERDRQAALTALITAKVLPKQAGDERVAAGRMHLLRQARTGVDPTERLLAIAESIRLGQVVRRWSEEIAKELAPAFESEIPPMRMLSDADDRLNLARACTQMAVPWLPTYLARSVAEEEAGEKARTQAVAALLARSANLSQAMNLLADSFEVLRPMTEAPSDTVARRITRTLSVLREGLLESELEAGDELGNALHRLVSGPLAIVGRPVDEKVQTDLSRESLLTVHDIVRTRLSVVIAPETYRVVTYCRKLCGGSSWPDELKKPLERLITDVSEALVLLGRQGQCDQGLLVQLEALTNPARARALAREISARHPELPEGVRDWLETGRQRVVREASSAAVETVAARADESIGLALQAAREVRSLRDSLREPLKSSLEIFEPALAPLTMNLLDRVQVVAVQIEQAAALRGLDLYGTPGEEIDVSQKYFTVVGAVPRQRMVIRQPAVVRKRADGSIGDVVTKGLVE</sequence>
<evidence type="ECO:0000313" key="1">
    <source>
        <dbReference type="EMBL" id="KFB76365.1"/>
    </source>
</evidence>
<dbReference type="AlphaFoldDB" id="A0A080M795"/>
<reference evidence="1" key="1">
    <citation type="submission" date="2014-02" db="EMBL/GenBank/DDBJ databases">
        <title>Expanding our view of genomic diversity in Candidatus Accumulibacter clades.</title>
        <authorList>
            <person name="Skennerton C.T."/>
            <person name="Barr J.J."/>
            <person name="Slater F.R."/>
            <person name="Bond P.L."/>
            <person name="Tyson G.W."/>
        </authorList>
    </citation>
    <scope>NUCLEOTIDE SEQUENCE [LARGE SCALE GENOMIC DNA]</scope>
</reference>
<dbReference type="EMBL" id="JDST02000056">
    <property type="protein sequence ID" value="KFB76365.1"/>
    <property type="molecule type" value="Genomic_DNA"/>
</dbReference>
<dbReference type="RefSeq" id="WP_034949738.1">
    <property type="nucleotide sequence ID" value="NZ_JDST02000056.1"/>
</dbReference>
<protein>
    <submittedName>
        <fullName evidence="1">Uncharacterized protein</fullName>
    </submittedName>
</protein>
<keyword evidence="2" id="KW-1185">Reference proteome</keyword>
<evidence type="ECO:0000313" key="2">
    <source>
        <dbReference type="Proteomes" id="UP000021315"/>
    </source>
</evidence>
<dbReference type="Proteomes" id="UP000021315">
    <property type="component" value="Unassembled WGS sequence"/>
</dbReference>
<gene>
    <name evidence="1" type="ORF">AW06_002508</name>
</gene>
<comment type="caution">
    <text evidence="1">The sequence shown here is derived from an EMBL/GenBank/DDBJ whole genome shotgun (WGS) entry which is preliminary data.</text>
</comment>
<dbReference type="STRING" id="1453999.AW06_002508"/>
<proteinExistence type="predicted"/>
<name>A0A080M795_9PROT</name>
<organism evidence="1 2">
    <name type="scientific">Candidatus Accumulibacter cognatus</name>
    <dbReference type="NCBI Taxonomy" id="2954383"/>
    <lineage>
        <taxon>Bacteria</taxon>
        <taxon>Pseudomonadati</taxon>
        <taxon>Pseudomonadota</taxon>
        <taxon>Betaproteobacteria</taxon>
        <taxon>Candidatus Accumulibacter</taxon>
    </lineage>
</organism>